<feature type="binding site" evidence="11 13">
    <location>
        <begin position="524"/>
        <end position="525"/>
    </location>
    <ligand>
        <name>NADP(+)</name>
        <dbReference type="ChEBI" id="CHEBI:58349"/>
    </ligand>
</feature>
<evidence type="ECO:0000256" key="5">
    <source>
        <dbReference type="ARBA" id="ARBA00022827"/>
    </source>
</evidence>
<comment type="subunit">
    <text evidence="11 12">Alpha(8)-beta(8). The alpha component is a flavoprotein, the beta component is a hemoprotein.</text>
</comment>
<dbReference type="GO" id="GO:0010181">
    <property type="term" value="F:FMN binding"/>
    <property type="evidence" value="ECO:0007669"/>
    <property type="project" value="InterPro"/>
</dbReference>
<dbReference type="NCBIfam" id="TIGR01931">
    <property type="entry name" value="cysJ"/>
    <property type="match status" value="1"/>
</dbReference>
<dbReference type="EMBL" id="UAUE01000006">
    <property type="protein sequence ID" value="SPY94859.1"/>
    <property type="molecule type" value="Genomic_DNA"/>
</dbReference>
<protein>
    <recommendedName>
        <fullName evidence="11 12">Sulfite reductase [NADPH] flavoprotein alpha-component</fullName>
        <shortName evidence="11 12">SiR-FP</shortName>
        <ecNumber evidence="11 12">1.8.1.2</ecNumber>
    </recommendedName>
</protein>
<reference evidence="16 18" key="1">
    <citation type="submission" date="2017-05" db="EMBL/GenBank/DDBJ databases">
        <title>Whole genome sequencing of Proteus mirabilis AR_0155.</title>
        <authorList>
            <person name="Conlan S."/>
            <person name="Thomas P.J."/>
            <person name="Mullikin J."/>
            <person name="Frank K.M."/>
            <person name="Segre J.A."/>
        </authorList>
    </citation>
    <scope>NUCLEOTIDE SEQUENCE [LARGE SCALE GENOMIC DNA]</scope>
    <source>
        <strain evidence="16 18">AR_0155</strain>
    </source>
</reference>
<dbReference type="SUPFAM" id="SSF52343">
    <property type="entry name" value="Ferredoxin reductase-like, C-terminal NADP-linked domain"/>
    <property type="match status" value="1"/>
</dbReference>
<evidence type="ECO:0000256" key="8">
    <source>
        <dbReference type="ARBA" id="ARBA00023002"/>
    </source>
</evidence>
<dbReference type="EMBL" id="CP021694">
    <property type="protein sequence ID" value="ARX33799.1"/>
    <property type="molecule type" value="Genomic_DNA"/>
</dbReference>
<dbReference type="AlphaFoldDB" id="A0A1Z1STC8"/>
<feature type="binding site" evidence="11 13">
    <location>
        <begin position="391"/>
        <end position="394"/>
    </location>
    <ligand>
        <name>FAD</name>
        <dbReference type="ChEBI" id="CHEBI:57692"/>
    </ligand>
</feature>
<comment type="caution">
    <text evidence="11">Lacks conserved residue(s) required for the propagation of feature annotation.</text>
</comment>
<evidence type="ECO:0000256" key="11">
    <source>
        <dbReference type="HAMAP-Rule" id="MF_01541"/>
    </source>
</evidence>
<dbReference type="PANTHER" id="PTHR19384:SF128">
    <property type="entry name" value="NADPH OXIDOREDUCTASE A"/>
    <property type="match status" value="1"/>
</dbReference>
<dbReference type="FunFam" id="3.40.50.80:FF:000001">
    <property type="entry name" value="NADPH--cytochrome P450 reductase 1"/>
    <property type="match status" value="1"/>
</dbReference>
<comment type="cofactor">
    <cofactor evidence="11 12 13">
        <name>FAD</name>
        <dbReference type="ChEBI" id="CHEBI:57692"/>
    </cofactor>
    <text evidence="11 12 13">Binds 1 FAD per subunit.</text>
</comment>
<feature type="binding site" evidence="11 13">
    <location>
        <begin position="73"/>
        <end position="78"/>
    </location>
    <ligand>
        <name>FMN</name>
        <dbReference type="ChEBI" id="CHEBI:58210"/>
    </ligand>
</feature>
<dbReference type="GO" id="GO:0005829">
    <property type="term" value="C:cytosol"/>
    <property type="evidence" value="ECO:0007669"/>
    <property type="project" value="TreeGrafter"/>
</dbReference>
<evidence type="ECO:0000256" key="9">
    <source>
        <dbReference type="ARBA" id="ARBA00023192"/>
    </source>
</evidence>
<dbReference type="PRINTS" id="PR00369">
    <property type="entry name" value="FLAVODOXIN"/>
</dbReference>
<comment type="cofactor">
    <cofactor evidence="11 12 13">
        <name>FMN</name>
        <dbReference type="ChEBI" id="CHEBI:58210"/>
    </cofactor>
    <text evidence="11 12 13">Binds 1 FMN per subunit.</text>
</comment>
<evidence type="ECO:0000259" key="14">
    <source>
        <dbReference type="PROSITE" id="PS50902"/>
    </source>
</evidence>
<feature type="binding site" evidence="13">
    <location>
        <begin position="409"/>
        <end position="411"/>
    </location>
    <ligand>
        <name>FAD</name>
        <dbReference type="ChEBI" id="CHEBI:57692"/>
    </ligand>
</feature>
<feature type="domain" description="Flavodoxin-like" evidence="14">
    <location>
        <begin position="67"/>
        <end position="205"/>
    </location>
</feature>
<dbReference type="InterPro" id="IPR001094">
    <property type="entry name" value="Flavdoxin-like"/>
</dbReference>
<dbReference type="GO" id="GO:0019344">
    <property type="term" value="P:cysteine biosynthetic process"/>
    <property type="evidence" value="ECO:0007669"/>
    <property type="project" value="UniProtKB-KW"/>
</dbReference>
<organism evidence="17 19">
    <name type="scientific">Proteus mirabilis</name>
    <dbReference type="NCBI Taxonomy" id="584"/>
    <lineage>
        <taxon>Bacteria</taxon>
        <taxon>Pseudomonadati</taxon>
        <taxon>Pseudomonadota</taxon>
        <taxon>Gammaproteobacteria</taxon>
        <taxon>Enterobacterales</taxon>
        <taxon>Morganellaceae</taxon>
        <taxon>Proteus</taxon>
    </lineage>
</organism>
<evidence type="ECO:0000256" key="7">
    <source>
        <dbReference type="ARBA" id="ARBA00022982"/>
    </source>
</evidence>
<proteinExistence type="inferred from homology"/>
<keyword evidence="5 11" id="KW-0274">FAD</keyword>
<dbReference type="GO" id="GO:0050660">
    <property type="term" value="F:flavin adenine dinucleotide binding"/>
    <property type="evidence" value="ECO:0007669"/>
    <property type="project" value="InterPro"/>
</dbReference>
<dbReference type="InterPro" id="IPR029758">
    <property type="entry name" value="CysJ_Proteobact"/>
</dbReference>
<dbReference type="PRINTS" id="PR00371">
    <property type="entry name" value="FPNCR"/>
</dbReference>
<dbReference type="GO" id="GO:0000103">
    <property type="term" value="P:sulfate assimilation"/>
    <property type="evidence" value="ECO:0007669"/>
    <property type="project" value="UniProtKB-UniRule"/>
</dbReference>
<evidence type="ECO:0000256" key="13">
    <source>
        <dbReference type="PIRSR" id="PIRSR000207-1"/>
    </source>
</evidence>
<evidence type="ECO:0000313" key="19">
    <source>
        <dbReference type="Proteomes" id="UP000251485"/>
    </source>
</evidence>
<dbReference type="InterPro" id="IPR017938">
    <property type="entry name" value="Riboflavin_synthase-like_b-brl"/>
</dbReference>
<keyword evidence="8 11" id="KW-0560">Oxidoreductase</keyword>
<dbReference type="Proteomes" id="UP000251485">
    <property type="component" value="Unassembled WGS sequence"/>
</dbReference>
<evidence type="ECO:0000259" key="15">
    <source>
        <dbReference type="PROSITE" id="PS51384"/>
    </source>
</evidence>
<feature type="binding site" evidence="11 13">
    <location>
        <position position="604"/>
    </location>
    <ligand>
        <name>FAD</name>
        <dbReference type="ChEBI" id="CHEBI:57692"/>
    </ligand>
</feature>
<dbReference type="InterPro" id="IPR039261">
    <property type="entry name" value="FNR_nucleotide-bd"/>
</dbReference>
<evidence type="ECO:0000313" key="18">
    <source>
        <dbReference type="Proteomes" id="UP000195540"/>
    </source>
</evidence>
<dbReference type="Proteomes" id="UP000195540">
    <property type="component" value="Chromosome"/>
</dbReference>
<dbReference type="InterPro" id="IPR023173">
    <property type="entry name" value="NADPH_Cyt_P450_Rdtase_alpha"/>
</dbReference>
<dbReference type="PANTHER" id="PTHR19384">
    <property type="entry name" value="NITRIC OXIDE SYNTHASE-RELATED"/>
    <property type="match status" value="1"/>
</dbReference>
<dbReference type="InterPro" id="IPR001709">
    <property type="entry name" value="Flavoprot_Pyr_Nucl_cyt_Rdtase"/>
</dbReference>
<evidence type="ECO:0000313" key="16">
    <source>
        <dbReference type="EMBL" id="ARX33799.1"/>
    </source>
</evidence>
<dbReference type="STRING" id="584.AOUC001_03560"/>
<dbReference type="Pfam" id="PF00175">
    <property type="entry name" value="NAD_binding_1"/>
    <property type="match status" value="1"/>
</dbReference>
<keyword evidence="2 11" id="KW-0028">Amino-acid biosynthesis</keyword>
<evidence type="ECO:0000256" key="4">
    <source>
        <dbReference type="ARBA" id="ARBA00022643"/>
    </source>
</evidence>
<keyword evidence="4 11" id="KW-0288">FMN</keyword>
<feature type="binding site" evidence="11">
    <location>
        <position position="361"/>
    </location>
    <ligand>
        <name>FAD</name>
        <dbReference type="ChEBI" id="CHEBI:57692"/>
    </ligand>
</feature>
<feature type="domain" description="FAD-binding FR-type" evidence="15">
    <location>
        <begin position="239"/>
        <end position="453"/>
    </location>
</feature>
<feature type="binding site" evidence="11 13">
    <location>
        <position position="327"/>
    </location>
    <ligand>
        <name>FAD</name>
        <dbReference type="ChEBI" id="CHEBI:57692"/>
    </ligand>
</feature>
<dbReference type="CDD" id="cd06199">
    <property type="entry name" value="SiR"/>
    <property type="match status" value="1"/>
</dbReference>
<dbReference type="Gene3D" id="3.40.50.360">
    <property type="match status" value="1"/>
</dbReference>
<evidence type="ECO:0000256" key="6">
    <source>
        <dbReference type="ARBA" id="ARBA00022857"/>
    </source>
</evidence>
<dbReference type="InterPro" id="IPR001433">
    <property type="entry name" value="OxRdtase_FAD/NAD-bd"/>
</dbReference>
<gene>
    <name evidence="11 17" type="primary">cysJ</name>
    <name evidence="16" type="ORF">AM402_06440</name>
    <name evidence="17" type="ORF">NCTC10975_01214</name>
</gene>
<dbReference type="InterPro" id="IPR010199">
    <property type="entry name" value="CysJ"/>
</dbReference>
<dbReference type="InterPro" id="IPR008254">
    <property type="entry name" value="Flavodoxin/NO_synth"/>
</dbReference>
<feature type="binding site" evidence="11 13">
    <location>
        <begin position="530"/>
        <end position="534"/>
    </location>
    <ligand>
        <name>NADP(+)</name>
        <dbReference type="ChEBI" id="CHEBI:58349"/>
    </ligand>
</feature>
<evidence type="ECO:0000256" key="1">
    <source>
        <dbReference type="ARBA" id="ARBA00022448"/>
    </source>
</evidence>
<comment type="similarity">
    <text evidence="11">Belongs to the NADPH-dependent sulphite reductase flavoprotein subunit CysJ family.</text>
</comment>
<dbReference type="HAMAP" id="MF_01541">
    <property type="entry name" value="CysJ"/>
    <property type="match status" value="1"/>
</dbReference>
<comment type="pathway">
    <text evidence="11 12">Sulfur metabolism; hydrogen sulfide biosynthesis; hydrogen sulfide from sulfite (NADPH route): step 1/1.</text>
</comment>
<evidence type="ECO:0000313" key="17">
    <source>
        <dbReference type="EMBL" id="SPY94859.1"/>
    </source>
</evidence>
<dbReference type="RefSeq" id="WP_087726388.1">
    <property type="nucleotide sequence ID" value="NZ_ABFCQN020000058.1"/>
</dbReference>
<dbReference type="SUPFAM" id="SSF52218">
    <property type="entry name" value="Flavoproteins"/>
    <property type="match status" value="1"/>
</dbReference>
<reference evidence="17 19" key="2">
    <citation type="submission" date="2018-06" db="EMBL/GenBank/DDBJ databases">
        <authorList>
            <consortium name="Pathogen Informatics"/>
            <person name="Doyle S."/>
        </authorList>
    </citation>
    <scope>NUCLEOTIDE SEQUENCE [LARGE SCALE GENOMIC DNA]</scope>
    <source>
        <strain evidence="17 19">NCTC10975</strain>
    </source>
</reference>
<dbReference type="Gene3D" id="1.20.990.10">
    <property type="entry name" value="NADPH-cytochrome p450 Reductase, Chain A, domain 3"/>
    <property type="match status" value="1"/>
</dbReference>
<dbReference type="EC" id="1.8.1.2" evidence="11 12"/>
<keyword evidence="9 11" id="KW-0198">Cysteine biosynthesis</keyword>
<dbReference type="PROSITE" id="PS50902">
    <property type="entry name" value="FLAVODOXIN_LIKE"/>
    <property type="match status" value="1"/>
</dbReference>
<feature type="binding site" evidence="11 13">
    <location>
        <begin position="156"/>
        <end position="165"/>
    </location>
    <ligand>
        <name>FMN</name>
        <dbReference type="ChEBI" id="CHEBI:58210"/>
    </ligand>
</feature>
<dbReference type="Pfam" id="PF00667">
    <property type="entry name" value="FAD_binding_1"/>
    <property type="match status" value="1"/>
</dbReference>
<dbReference type="Gene3D" id="3.40.50.80">
    <property type="entry name" value="Nucleotide-binding domain of ferredoxin-NADP reductase (FNR) module"/>
    <property type="match status" value="1"/>
</dbReference>
<feature type="binding site" evidence="11 13">
    <location>
        <position position="415"/>
    </location>
    <ligand>
        <name>FAD</name>
        <dbReference type="ChEBI" id="CHEBI:57692"/>
    </ligand>
</feature>
<keyword evidence="1 11" id="KW-0813">Transport</keyword>
<accession>A0A1Z1STC8</accession>
<comment type="catalytic activity">
    <reaction evidence="10 11 12">
        <text>hydrogen sulfide + 3 NADP(+) + 3 H2O = sulfite + 3 NADPH + 4 H(+)</text>
        <dbReference type="Rhea" id="RHEA:13801"/>
        <dbReference type="ChEBI" id="CHEBI:15377"/>
        <dbReference type="ChEBI" id="CHEBI:15378"/>
        <dbReference type="ChEBI" id="CHEBI:17359"/>
        <dbReference type="ChEBI" id="CHEBI:29919"/>
        <dbReference type="ChEBI" id="CHEBI:57783"/>
        <dbReference type="ChEBI" id="CHEBI:58349"/>
        <dbReference type="EC" id="1.8.1.2"/>
    </reaction>
</comment>
<dbReference type="GO" id="GO:0070814">
    <property type="term" value="P:hydrogen sulfide biosynthetic process"/>
    <property type="evidence" value="ECO:0007669"/>
    <property type="project" value="UniProtKB-UniRule"/>
</dbReference>
<feature type="binding site" evidence="11 13">
    <location>
        <begin position="120"/>
        <end position="123"/>
    </location>
    <ligand>
        <name>FMN</name>
        <dbReference type="ChEBI" id="CHEBI:58210"/>
    </ligand>
</feature>
<dbReference type="GO" id="GO:0004783">
    <property type="term" value="F:sulfite reductase (NADPH) activity"/>
    <property type="evidence" value="ECO:0007669"/>
    <property type="project" value="UniProtKB-UniRule"/>
</dbReference>
<dbReference type="SUPFAM" id="SSF63380">
    <property type="entry name" value="Riboflavin synthase domain-like"/>
    <property type="match status" value="1"/>
</dbReference>
<dbReference type="InterPro" id="IPR003097">
    <property type="entry name" value="CysJ-like_FAD-binding"/>
</dbReference>
<evidence type="ECO:0000256" key="2">
    <source>
        <dbReference type="ARBA" id="ARBA00022605"/>
    </source>
</evidence>
<dbReference type="NCBIfam" id="NF008197">
    <property type="entry name" value="PRK10953.1"/>
    <property type="match status" value="1"/>
</dbReference>
<comment type="similarity">
    <text evidence="11">In the N-terminal section; belongs to the flavodoxin family.</text>
</comment>
<dbReference type="Gene3D" id="2.40.30.10">
    <property type="entry name" value="Translation factors"/>
    <property type="match status" value="1"/>
</dbReference>
<evidence type="ECO:0000256" key="10">
    <source>
        <dbReference type="ARBA" id="ARBA00052219"/>
    </source>
</evidence>
<evidence type="ECO:0000256" key="12">
    <source>
        <dbReference type="PIRNR" id="PIRNR000207"/>
    </source>
</evidence>
<dbReference type="UniPathway" id="UPA00140">
    <property type="reaction ID" value="UER00207"/>
</dbReference>
<dbReference type="PIRSF" id="PIRSF000207">
    <property type="entry name" value="SiR-FP_CysJ"/>
    <property type="match status" value="1"/>
</dbReference>
<name>A0A1Z1STC8_PROMI</name>
<dbReference type="PROSITE" id="PS51384">
    <property type="entry name" value="FAD_FR"/>
    <property type="match status" value="1"/>
</dbReference>
<sequence>MSNQPPLLSMLPLTQEQLNKLQDVTKDLTPAQFAWLSGYFWGQLNQHSSTKDELVSVQSQVPQQETITVISASQTGNARRLAEQLRDKLVDNQLNVELYSASEYKFKQIHKTTTLIIITSTQGEGEPPEEAIAFYKYLHSKKAAPMKQTAYAVLSLGDSSYEHFCQAGKDFDHQLAQLGATSLLERLDADVDYQADADKWITQLTDILKIRVPEQNTQVLQQTQSGTTDSVDTARYHRDAPFSATLLTNQKITGRHSDKDIRHIEISLAGSELQYLPGDALGIWFKNSEEKVEELITLLWLTGDEQVNVKSQTLTLKEALLHHVELTQNSAPIIKAYAQLSRHEELLSLVADKSKLQQYAQTYPINEMVRQYSAQPNAQEFIDILRPLTPRLYSIASSQQEVDDEVHLTLGVVRYNVDQRAYTGGASGFLADQLQEGDTVNVFIERNDHFRLPEDNQVPVIMIGPGTGIAPFRGFMQQRESEGATGKNWLFFGNPHFVEDFLYQVEWQRYVKSGLLTRIDLAWSRDQADKIYVQDKLREQGQEIWQWLQQGAYLYVCGDASRMAKDVEQTLLEIVMTHGNKNIEQADDYLSELRLARRYQRDVY</sequence>
<feature type="binding site" evidence="11 13">
    <location>
        <position position="566"/>
    </location>
    <ligand>
        <name>NADP(+)</name>
        <dbReference type="ChEBI" id="CHEBI:58349"/>
    </ligand>
</feature>
<comment type="function">
    <text evidence="11 12">Component of the sulfite reductase complex that catalyzes the 6-electron reduction of sulfite to sulfide. This is one of several activities required for the biosynthesis of L-cysteine from sulfate. The flavoprotein component catalyzes the electron flow from NADPH -&gt; FAD -&gt; FMN to the hemoprotein component.</text>
</comment>
<keyword evidence="3 11" id="KW-0285">Flavoprotein</keyword>
<dbReference type="InterPro" id="IPR017927">
    <property type="entry name" value="FAD-bd_FR_type"/>
</dbReference>
<keyword evidence="7 11" id="KW-0249">Electron transport</keyword>
<feature type="binding site" evidence="11 13">
    <location>
        <begin position="424"/>
        <end position="427"/>
    </location>
    <ligand>
        <name>FAD</name>
        <dbReference type="ChEBI" id="CHEBI:57692"/>
    </ligand>
</feature>
<evidence type="ECO:0000256" key="3">
    <source>
        <dbReference type="ARBA" id="ARBA00022630"/>
    </source>
</evidence>
<keyword evidence="6 11" id="KW-0521">NADP</keyword>
<dbReference type="InterPro" id="IPR029039">
    <property type="entry name" value="Flavoprotein-like_sf"/>
</dbReference>
<comment type="similarity">
    <text evidence="11">In the C-terminal section; belongs to the flavoprotein pyridine nucleotide cytochrome reductase family.</text>
</comment>
<dbReference type="Pfam" id="PF00258">
    <property type="entry name" value="Flavodoxin_1"/>
    <property type="match status" value="1"/>
</dbReference>